<dbReference type="InterPro" id="IPR036890">
    <property type="entry name" value="HATPase_C_sf"/>
</dbReference>
<sequence>MSNLTTPPRAIFRQIQANLKDRYSSGFPVLKELIQNAEDAKAGMIRFVAHEGWPEADNPLLRVPGLLVSNDGSFTERDGRGILSFADSAKGDDSGTIGRFGFGQKAVFHLCDAFIVHAFGHTIPFSEVVNPCLGVIENTKAKTWDTIGPTDLSKLVTACMGIDRGLLLWLPLRHDDILPAPKLTFIDNRPQIEELISGFVENRAELHLTLAGLRHLNRIELWRDTKQIVGLGRAPDAQRMRGFDPAGELRAIGFKGVINEQGAAASTYVGREVSGAQVKLDALRNSERWPQSPVFTEAGEEILPEKAEVHAAVVLTDRTSGTETLVDWAVFLPVANAARLRSDRGSVRLMLHGYFFVDSGRRFIEGFDASSDAAATVQSEWNALLRDEVLLPLVPMVIFDAFKEGVLSDDDLAGLLQALLRSDFGRTHRSAIAAEYALAPVLEEAEGKITATWNLLRADASLRWMPAANSRGRFTCADILPGLTDWARGRGLLLVVRPAALSERDLGWHPDEIEDLLEQLSPRVFLQGGNAVALAELLDVVVGQDDHLRQAAAPILLGLLRKGLLENTSLANEDHLRAILGFLPPDQVIGLPKSAGRSRRILRSLAEARGGPLCLSEELLPDAAMRQSISTAEATALLHGIAPLLESGGDHEVAGAAALCIVRLLGRQLAAFLDDPACRRLHILRATNGSGLATLVSLSDLVAASRDRRLFRDSPQAQQLVKALYEAAPERGALIIRKVEADLLDAIGHPFSFTDATPENVAGLIVGSGIFGPAGARGRYLQKHFTEAPEARRAMRSMVVGQICDDHTRLCALADGMGPVAELAANLVADESDSLLVDREILNGLNGHQLQHVKIAQVDGAELGELLNRNIDKLRSPPLRDETVLALLRSDIPDEYLRNLPIFPSKDGHKLTASEIWWVSGDFPVPPALARHAPILRRLNHAPSDARIERLVSPWTPASLIELALRQSNPQSFAHEILGALATDASSLPPAIHTTKWLTDRRGDLWAPDEILDLEPDILNAARQSLAKEGDLSFLPIDELAPETCDPDAQRILRNRRVIPDKVGSFERLMLLIEDARPVAVMGECSQVASELGLIAKQGVDVGLPGWPLLAALLRLSDRPAEDFLRAFDTVRHGDCQSAAQFLSALEGLIDDPKKGAATWSVYRAAFKYLAQWEDSDRKAVFKLIRVRTEANTWVDAAAVAHTGGGVVSTHLLHRELSGYLPTPASQSETSNQRRMENGKELDGQSPEKLLAASATSLKPILEFARPHVPSDLLLLLVGLVGRTDPFRAVARQSLSVTEHDIARIWSRIDSEVALHFQPETFGQKFEDKRLSRFVQFQSLTVPPSEISTETLTGTIANLPTGEVKPLGVLGNVHVGWKNFWHNKQLIGARTLQIAAFSGTAVTSADVKTLCLTLAEVFIGYRKEQAACLEALDRLADECDRLDQATVDAARAELEDRLPQVLDELRPQNGSGLWEARKAYRDRIDSHPAGKRQEEARPAAKRELWEKVASPKKADELLIAIRQRIKDYGYDPSRVLFELFQNADDATHQHPVPTEGRFRLEYGHDRLAVSHWGRLINHPGPNVDEGIKKGWRNDLFNMLLMNLSEKREDVTGRFGLGFKSVHLLSRRVSIASHFVSCRIKGGMLPEAWAEGRELSVRRSAHGRPATVIEVEIDPEGHEDVGRALADFTQAAPWLPAMSRSVRHIEIDASGDWSAEFCELDAQRIRLVSFGGRGFGHALALDLGEETTLFLPLDMQGPVAAPEGLPRLWLLAPLAEVLSVGWLMNGRRFRVDPGRGRLAGSETERQGMFAEFGRTLGLRLVELHDLVTQHWAVLAERAGLSDRSEDRGPQGFLRSLDRLFAKDQGDPLASQLHGKDRGFGRLIAERSALATGLPMPFSPFLRAHEARFVMMGAIADRKLLASLNDWQAMSVIGGAAIAEEVADRIESLGFDRPRSFKLVDLLRHEIGAEKRAAPDLAQRLGRLVDDDLVKSLDKQEEGELLEFLSSLLFKMSDGRWHTAALPPQNATDGDEEERRVLGFAPSKHLADRDYDGAALTFYRLAMRQSGFQRGPIALAQWAKLASDEALQCAVLSYILKGRHGRELGQLLAEDRPGWLPNTSDEFRACPFAKAVAPEDLPELLGILYPIEQRLLWSGGVQPEAEHKPADSQAFLRRLHDWWQENHQKERMTYEARVYPHGFHPRNLAAQDVASRREDWFTFFALAIFRTLGRAPEGAHRNFVTKARQTGWWQEMAEAKLPNDPTPWLLRLEDFARADAWRIDYPQWRRALADLYVLARWLPDYIDAYRNLPKVLQTQKVISLKEVWKLSASPIWQRRGLEGAPLTQSLGLGANWLIREGLRAGLWGEDERNCLYPYGWAASDRVRRLCRSELDLDLGEAGDMDQTREIYGIVKDHLGPDDAGFFGDLDLPMQIISDGQHEQQLLMISARHGFLGSDYRVLDDDLMVTNYDEA</sequence>
<evidence type="ECO:0000313" key="3">
    <source>
        <dbReference type="EMBL" id="AOZ70565.1"/>
    </source>
</evidence>
<dbReference type="STRING" id="1850250.LPB142_15500"/>
<dbReference type="Pfam" id="PF25794">
    <property type="entry name" value="SACS"/>
    <property type="match status" value="1"/>
</dbReference>
<protein>
    <recommendedName>
        <fullName evidence="2">Sacsin/Nov domain-containing protein</fullName>
    </recommendedName>
</protein>
<dbReference type="KEGG" id="rhp:LPB142_15500"/>
<dbReference type="NCBIfam" id="NF047352">
    <property type="entry name" value="P_loop_sacsin"/>
    <property type="match status" value="1"/>
</dbReference>
<dbReference type="RefSeq" id="WP_071166908.1">
    <property type="nucleotide sequence ID" value="NZ_CP017781.1"/>
</dbReference>
<dbReference type="Gene3D" id="3.30.565.10">
    <property type="entry name" value="Histidine kinase-like ATPase, C-terminal domain"/>
    <property type="match status" value="1"/>
</dbReference>
<gene>
    <name evidence="3" type="ORF">LPB142_15500</name>
</gene>
<dbReference type="PANTHER" id="PTHR15600:SF42">
    <property type="entry name" value="SACSIN"/>
    <property type="match status" value="1"/>
</dbReference>
<accession>A0A1D9MFA8</accession>
<keyword evidence="4" id="KW-1185">Reference proteome</keyword>
<dbReference type="GO" id="GO:0030544">
    <property type="term" value="F:Hsp70 protein binding"/>
    <property type="evidence" value="ECO:0007669"/>
    <property type="project" value="TreeGrafter"/>
</dbReference>
<feature type="region of interest" description="Disordered" evidence="1">
    <location>
        <begin position="1221"/>
        <end position="1246"/>
    </location>
</feature>
<dbReference type="PANTHER" id="PTHR15600">
    <property type="entry name" value="SACSIN"/>
    <property type="match status" value="1"/>
</dbReference>
<dbReference type="EMBL" id="CP017781">
    <property type="protein sequence ID" value="AOZ70565.1"/>
    <property type="molecule type" value="Genomic_DNA"/>
</dbReference>
<organism evidence="3 4">
    <name type="scientific">Rhodobacter xanthinilyticus</name>
    <dbReference type="NCBI Taxonomy" id="1850250"/>
    <lineage>
        <taxon>Bacteria</taxon>
        <taxon>Pseudomonadati</taxon>
        <taxon>Pseudomonadota</taxon>
        <taxon>Alphaproteobacteria</taxon>
        <taxon>Rhodobacterales</taxon>
        <taxon>Rhodobacter group</taxon>
        <taxon>Rhodobacter</taxon>
    </lineage>
</organism>
<reference evidence="3 4" key="1">
    <citation type="submission" date="2016-10" db="EMBL/GenBank/DDBJ databases">
        <title>Rhodobacter sp. LPB0142, isolated from sea water.</title>
        <authorList>
            <person name="Kim E."/>
            <person name="Yi H."/>
        </authorList>
    </citation>
    <scope>NUCLEOTIDE SEQUENCE [LARGE SCALE GENOMIC DNA]</scope>
    <source>
        <strain evidence="3 4">LPB0142</strain>
    </source>
</reference>
<name>A0A1D9MFA8_9RHOB</name>
<dbReference type="Proteomes" id="UP000176562">
    <property type="component" value="Chromosome"/>
</dbReference>
<evidence type="ECO:0000259" key="2">
    <source>
        <dbReference type="Pfam" id="PF25794"/>
    </source>
</evidence>
<dbReference type="SUPFAM" id="SSF55874">
    <property type="entry name" value="ATPase domain of HSP90 chaperone/DNA topoisomerase II/histidine kinase"/>
    <property type="match status" value="2"/>
</dbReference>
<feature type="domain" description="Sacsin/Nov" evidence="2">
    <location>
        <begin position="19"/>
        <end position="113"/>
    </location>
</feature>
<dbReference type="InterPro" id="IPR052972">
    <property type="entry name" value="Sacsin_chaperone_reg"/>
</dbReference>
<evidence type="ECO:0000256" key="1">
    <source>
        <dbReference type="SAM" id="MobiDB-lite"/>
    </source>
</evidence>
<proteinExistence type="predicted"/>
<dbReference type="InterPro" id="IPR058210">
    <property type="entry name" value="SACS/Nov_dom"/>
</dbReference>
<feature type="compositionally biased region" description="Basic and acidic residues" evidence="1">
    <location>
        <begin position="1232"/>
        <end position="1243"/>
    </location>
</feature>
<evidence type="ECO:0000313" key="4">
    <source>
        <dbReference type="Proteomes" id="UP000176562"/>
    </source>
</evidence>